<evidence type="ECO:0000256" key="2">
    <source>
        <dbReference type="SAM" id="MobiDB-lite"/>
    </source>
</evidence>
<dbReference type="PANTHER" id="PTHR43941">
    <property type="entry name" value="STRUCTURAL MAINTENANCE OF CHROMOSOMES PROTEIN 2"/>
    <property type="match status" value="1"/>
</dbReference>
<feature type="compositionally biased region" description="Polar residues" evidence="2">
    <location>
        <begin position="307"/>
        <end position="319"/>
    </location>
</feature>
<dbReference type="Proteomes" id="UP000738325">
    <property type="component" value="Unassembled WGS sequence"/>
</dbReference>
<comment type="caution">
    <text evidence="3">The sequence shown here is derived from an EMBL/GenBank/DDBJ whole genome shotgun (WGS) entry which is preliminary data.</text>
</comment>
<evidence type="ECO:0000313" key="4">
    <source>
        <dbReference type="Proteomes" id="UP000738325"/>
    </source>
</evidence>
<keyword evidence="1" id="KW-0175">Coiled coil</keyword>
<organism evidence="3 4">
    <name type="scientific">Dissophora globulifera</name>
    <dbReference type="NCBI Taxonomy" id="979702"/>
    <lineage>
        <taxon>Eukaryota</taxon>
        <taxon>Fungi</taxon>
        <taxon>Fungi incertae sedis</taxon>
        <taxon>Mucoromycota</taxon>
        <taxon>Mortierellomycotina</taxon>
        <taxon>Mortierellomycetes</taxon>
        <taxon>Mortierellales</taxon>
        <taxon>Mortierellaceae</taxon>
        <taxon>Dissophora</taxon>
    </lineage>
</organism>
<evidence type="ECO:0000313" key="3">
    <source>
        <dbReference type="EMBL" id="KAG0320012.1"/>
    </source>
</evidence>
<feature type="compositionally biased region" description="Polar residues" evidence="2">
    <location>
        <begin position="88"/>
        <end position="99"/>
    </location>
</feature>
<name>A0A9P6RJK1_9FUNG</name>
<feature type="region of interest" description="Disordered" evidence="2">
    <location>
        <begin position="85"/>
        <end position="106"/>
    </location>
</feature>
<feature type="compositionally biased region" description="Polar residues" evidence="2">
    <location>
        <begin position="1"/>
        <end position="25"/>
    </location>
</feature>
<reference evidence="3" key="1">
    <citation type="journal article" date="2020" name="Fungal Divers.">
        <title>Resolving the Mortierellaceae phylogeny through synthesis of multi-gene phylogenetics and phylogenomics.</title>
        <authorList>
            <person name="Vandepol N."/>
            <person name="Liber J."/>
            <person name="Desiro A."/>
            <person name="Na H."/>
            <person name="Kennedy M."/>
            <person name="Barry K."/>
            <person name="Grigoriev I.V."/>
            <person name="Miller A.N."/>
            <person name="O'Donnell K."/>
            <person name="Stajich J.E."/>
            <person name="Bonito G."/>
        </authorList>
    </citation>
    <scope>NUCLEOTIDE SEQUENCE</scope>
    <source>
        <strain evidence="3">REB-010B</strain>
    </source>
</reference>
<feature type="region of interest" description="Disordered" evidence="2">
    <location>
        <begin position="177"/>
        <end position="261"/>
    </location>
</feature>
<feature type="region of interest" description="Disordered" evidence="2">
    <location>
        <begin position="863"/>
        <end position="904"/>
    </location>
</feature>
<accession>A0A9P6RJK1</accession>
<dbReference type="AlphaFoldDB" id="A0A9P6RJK1"/>
<feature type="compositionally biased region" description="Polar residues" evidence="2">
    <location>
        <begin position="197"/>
        <end position="211"/>
    </location>
</feature>
<feature type="region of interest" description="Disordered" evidence="2">
    <location>
        <begin position="300"/>
        <end position="326"/>
    </location>
</feature>
<proteinExistence type="predicted"/>
<feature type="coiled-coil region" evidence="1">
    <location>
        <begin position="432"/>
        <end position="510"/>
    </location>
</feature>
<dbReference type="Gene3D" id="1.10.287.1490">
    <property type="match status" value="1"/>
</dbReference>
<dbReference type="EMBL" id="JAAAIP010000299">
    <property type="protein sequence ID" value="KAG0320012.1"/>
    <property type="molecule type" value="Genomic_DNA"/>
</dbReference>
<protein>
    <submittedName>
        <fullName evidence="3">Uncharacterized protein</fullName>
    </submittedName>
</protein>
<dbReference type="PANTHER" id="PTHR43941:SF1">
    <property type="entry name" value="STRUCTURAL MAINTENANCE OF CHROMOSOMES PROTEIN 2"/>
    <property type="match status" value="1"/>
</dbReference>
<feature type="coiled-coil region" evidence="1">
    <location>
        <begin position="730"/>
        <end position="803"/>
    </location>
</feature>
<evidence type="ECO:0000256" key="1">
    <source>
        <dbReference type="SAM" id="Coils"/>
    </source>
</evidence>
<feature type="region of interest" description="Disordered" evidence="2">
    <location>
        <begin position="1"/>
        <end position="38"/>
    </location>
</feature>
<feature type="compositionally biased region" description="Polar residues" evidence="2">
    <location>
        <begin position="866"/>
        <end position="876"/>
    </location>
</feature>
<keyword evidence="4" id="KW-1185">Reference proteome</keyword>
<dbReference type="OrthoDB" id="2405973at2759"/>
<sequence>MIPSPQKTDLFSPPKSSQRLFSVTAPNPKPPPRQFFRRGSIGSKSWKLGVVNQIQSQIQSGIKSNKHCDISTIQRCESADQNFVHAPRTSNRSPHQSGLCSAFDPPKRLSEESDPAAFSHLFSFKPPRSLHSFASFGSNATGLYSRRNSPTLQSENVATSSTAPSLSLPKFASSRFPIKSQASRTSLTPPPSERVSSKMTLPSQLTGTSQADPLIPTLHRVSQDKDSIELTQASQPADPSGENRSAEVRSAGDAPIDSTITGDNMQEITVDIAAEPLTQPQVKIIQRRPVDIKPDNVMAAGGHKDSTFPNPVNGPSTSGGERREDTVNSLNTPIEERNRESLKLLKAVDDRINELNLSTHGMQKLNSTTASALESLKMRVEDLGTCLNTKDELRHVEVIKAVEASSMQLDVLRACFRTEMKDECRSRTVEMVDATRKLLDNINESLQSLQQAQNQETRTALEAMEAQLHSFQNDAQTAQFTQRQEVTKALEETQVRMDKINASVLNLQNKKCLEADRMIEAVGSRMDVLQGDIQAMQGDQRTGAERIIEAIDSRLTEFRGDISILQESVQRLKEERDCLIKERADNEDRTQAVESLIAKLDSALDENASLSKDLERRVENELAAKSRCDDQWVQISQLQIQTQELDRQVASLKTERRRLQDEIDTTHSQAATIEAENQQLRSSLAQTAQDHDARLKSTISDFEKECTREAAEVEILNQAMRSPALHLSSITLLETDLRVKTELLQEQEERREILLREHEEHVSNVLKERDNQQQEIRSLKDRIYELEQDLEQQRHEKEQTATAIEQGKQTALSHPMLLTDIERAHIQELSKSSLNEFPHWLIDLTSSPDKPTYQEDSRVDFVKSEPASQDHVTTRSSSKRKAQQLDLECEADSAAKSGKRDDQTYLHANFDREQRVEASAPEAE</sequence>
<feature type="coiled-coil region" evidence="1">
    <location>
        <begin position="555"/>
        <end position="690"/>
    </location>
</feature>
<gene>
    <name evidence="3" type="ORF">BGZ99_004726</name>
</gene>